<comment type="caution">
    <text evidence="1">The sequence shown here is derived from an EMBL/GenBank/DDBJ whole genome shotgun (WGS) entry which is preliminary data.</text>
</comment>
<dbReference type="AlphaFoldDB" id="A0A0J7MQC9"/>
<reference evidence="1 2" key="1">
    <citation type="submission" date="2015-04" db="EMBL/GenBank/DDBJ databases">
        <title>Lasius niger genome sequencing.</title>
        <authorList>
            <person name="Konorov E.A."/>
            <person name="Nikitin M.A."/>
            <person name="Kirill M.V."/>
            <person name="Chang P."/>
        </authorList>
    </citation>
    <scope>NUCLEOTIDE SEQUENCE [LARGE SCALE GENOMIC DNA]</scope>
    <source>
        <tissue evidence="1">Whole</tissue>
    </source>
</reference>
<dbReference type="EMBL" id="LBMM01023177">
    <property type="protein sequence ID" value="KMQ82775.1"/>
    <property type="molecule type" value="Genomic_DNA"/>
</dbReference>
<organism evidence="1 2">
    <name type="scientific">Lasius niger</name>
    <name type="common">Black garden ant</name>
    <dbReference type="NCBI Taxonomy" id="67767"/>
    <lineage>
        <taxon>Eukaryota</taxon>
        <taxon>Metazoa</taxon>
        <taxon>Ecdysozoa</taxon>
        <taxon>Arthropoda</taxon>
        <taxon>Hexapoda</taxon>
        <taxon>Insecta</taxon>
        <taxon>Pterygota</taxon>
        <taxon>Neoptera</taxon>
        <taxon>Endopterygota</taxon>
        <taxon>Hymenoptera</taxon>
        <taxon>Apocrita</taxon>
        <taxon>Aculeata</taxon>
        <taxon>Formicoidea</taxon>
        <taxon>Formicidae</taxon>
        <taxon>Formicinae</taxon>
        <taxon>Lasius</taxon>
        <taxon>Lasius</taxon>
    </lineage>
</organism>
<protein>
    <submittedName>
        <fullName evidence="1">Uncharacterized protein</fullName>
    </submittedName>
</protein>
<accession>A0A0J7MQC9</accession>
<name>A0A0J7MQC9_LASNI</name>
<evidence type="ECO:0000313" key="1">
    <source>
        <dbReference type="EMBL" id="KMQ82775.1"/>
    </source>
</evidence>
<gene>
    <name evidence="1" type="ORF">RF55_21917</name>
</gene>
<keyword evidence="2" id="KW-1185">Reference proteome</keyword>
<proteinExistence type="predicted"/>
<sequence length="148" mass="15737">MRDPNTDPKAQLADASKISSAPVGLPTRLLPVLSSTMPTNPSAMPAHSSLVLRMPHNRLKQRVNSGTVATITAAMPDGTCWCSATVTRPLPTASSRMPMAPAASHCFGVVSAWPRQARKLNSTMPASRKRIPAIISGGHCSTPRRMTK</sequence>
<dbReference type="Proteomes" id="UP000036403">
    <property type="component" value="Unassembled WGS sequence"/>
</dbReference>
<evidence type="ECO:0000313" key="2">
    <source>
        <dbReference type="Proteomes" id="UP000036403"/>
    </source>
</evidence>
<dbReference type="PaxDb" id="67767-A0A0J7MQC9"/>